<evidence type="ECO:0000256" key="1">
    <source>
        <dbReference type="SAM" id="MobiDB-lite"/>
    </source>
</evidence>
<name>A0AA88EBR4_FICCA</name>
<accession>A0AA88EBR4</accession>
<proteinExistence type="predicted"/>
<reference evidence="2" key="1">
    <citation type="submission" date="2023-07" db="EMBL/GenBank/DDBJ databases">
        <title>draft genome sequence of fig (Ficus carica).</title>
        <authorList>
            <person name="Takahashi T."/>
            <person name="Nishimura K."/>
        </authorList>
    </citation>
    <scope>NUCLEOTIDE SEQUENCE</scope>
</reference>
<protein>
    <submittedName>
        <fullName evidence="2">Uncharacterized protein</fullName>
    </submittedName>
</protein>
<dbReference type="Proteomes" id="UP001187192">
    <property type="component" value="Unassembled WGS sequence"/>
</dbReference>
<evidence type="ECO:0000313" key="3">
    <source>
        <dbReference type="Proteomes" id="UP001187192"/>
    </source>
</evidence>
<comment type="caution">
    <text evidence="2">The sequence shown here is derived from an EMBL/GenBank/DDBJ whole genome shotgun (WGS) entry which is preliminary data.</text>
</comment>
<sequence>MERSILCPIKYTEHRRVTKKVTKPAKRSSSSENSPAVPRVVRISVTDPNATDSSSDEEDGGESIFSRQRVKRYVNEPATSFLSNQWDKRRAVWAKFTLMAGRCLLMAETIAINSWLAGEEKKEILLPRSTASRGRPQRPLVATGLSRITAWVSQKFKIKARE</sequence>
<dbReference type="EMBL" id="BTGU01017792">
    <property type="protein sequence ID" value="GMN71430.1"/>
    <property type="molecule type" value="Genomic_DNA"/>
</dbReference>
<feature type="compositionally biased region" description="Basic residues" evidence="1">
    <location>
        <begin position="16"/>
        <end position="26"/>
    </location>
</feature>
<dbReference type="AlphaFoldDB" id="A0AA88EBR4"/>
<evidence type="ECO:0000313" key="2">
    <source>
        <dbReference type="EMBL" id="GMN71430.1"/>
    </source>
</evidence>
<organism evidence="2 3">
    <name type="scientific">Ficus carica</name>
    <name type="common">Common fig</name>
    <dbReference type="NCBI Taxonomy" id="3494"/>
    <lineage>
        <taxon>Eukaryota</taxon>
        <taxon>Viridiplantae</taxon>
        <taxon>Streptophyta</taxon>
        <taxon>Embryophyta</taxon>
        <taxon>Tracheophyta</taxon>
        <taxon>Spermatophyta</taxon>
        <taxon>Magnoliopsida</taxon>
        <taxon>eudicotyledons</taxon>
        <taxon>Gunneridae</taxon>
        <taxon>Pentapetalae</taxon>
        <taxon>rosids</taxon>
        <taxon>fabids</taxon>
        <taxon>Rosales</taxon>
        <taxon>Moraceae</taxon>
        <taxon>Ficeae</taxon>
        <taxon>Ficus</taxon>
    </lineage>
</organism>
<gene>
    <name evidence="2" type="ORF">TIFTF001_055534</name>
</gene>
<feature type="region of interest" description="Disordered" evidence="1">
    <location>
        <begin position="16"/>
        <end position="66"/>
    </location>
</feature>
<keyword evidence="3" id="KW-1185">Reference proteome</keyword>